<comment type="caution">
    <text evidence="1">The sequence shown here is derived from an EMBL/GenBank/DDBJ whole genome shotgun (WGS) entry which is preliminary data.</text>
</comment>
<sequence length="44" mass="5114">MIGTPPLVVMVERMVPDESWELFQRMAPPVPTRPQGGGRRRHWD</sequence>
<dbReference type="Proteomes" id="UP000539313">
    <property type="component" value="Unassembled WGS sequence"/>
</dbReference>
<evidence type="ECO:0000313" key="2">
    <source>
        <dbReference type="Proteomes" id="UP000539313"/>
    </source>
</evidence>
<dbReference type="AlphaFoldDB" id="A0A7W3R7I1"/>
<proteinExistence type="predicted"/>
<reference evidence="1 2" key="1">
    <citation type="submission" date="2020-08" db="EMBL/GenBank/DDBJ databases">
        <title>Sequencing the genomes of 1000 actinobacteria strains.</title>
        <authorList>
            <person name="Klenk H.-P."/>
        </authorList>
    </citation>
    <scope>NUCLEOTIDE SEQUENCE [LARGE SCALE GENOMIC DNA]</scope>
    <source>
        <strain evidence="1 2">DSM 45823</strain>
    </source>
</reference>
<evidence type="ECO:0008006" key="3">
    <source>
        <dbReference type="Google" id="ProtNLM"/>
    </source>
</evidence>
<evidence type="ECO:0000313" key="1">
    <source>
        <dbReference type="EMBL" id="MBA9002370.1"/>
    </source>
</evidence>
<protein>
    <recommendedName>
        <fullName evidence="3">Transposase</fullName>
    </recommendedName>
</protein>
<keyword evidence="2" id="KW-1185">Reference proteome</keyword>
<accession>A0A7W3R7I1</accession>
<gene>
    <name evidence="1" type="ORF">HNR21_001252</name>
</gene>
<organism evidence="1 2">
    <name type="scientific">Thermomonospora cellulosilytica</name>
    <dbReference type="NCBI Taxonomy" id="1411118"/>
    <lineage>
        <taxon>Bacteria</taxon>
        <taxon>Bacillati</taxon>
        <taxon>Actinomycetota</taxon>
        <taxon>Actinomycetes</taxon>
        <taxon>Streptosporangiales</taxon>
        <taxon>Thermomonosporaceae</taxon>
        <taxon>Thermomonospora</taxon>
    </lineage>
</organism>
<name>A0A7W3R7I1_9ACTN</name>
<dbReference type="EMBL" id="JACJII010000001">
    <property type="protein sequence ID" value="MBA9002370.1"/>
    <property type="molecule type" value="Genomic_DNA"/>
</dbReference>